<name>A0A345L5C7_9CAUD</name>
<accession>A0A345L5C7</accession>
<feature type="compositionally biased region" description="Basic and acidic residues" evidence="1">
    <location>
        <begin position="233"/>
        <end position="259"/>
    </location>
</feature>
<dbReference type="GeneID" id="54997839"/>
<dbReference type="RefSeq" id="YP_009806964.1">
    <property type="nucleotide sequence ID" value="NC_048019.1"/>
</dbReference>
<dbReference type="KEGG" id="vg:54997839"/>
<evidence type="ECO:0000313" key="3">
    <source>
        <dbReference type="Proteomes" id="UP000259467"/>
    </source>
</evidence>
<sequence>MAKQKEEMGSVEKMQAVSEFVAENFDDIKASAPSGVSASSAVEAEAIGADTITVEYEGHRYTVPASVEDWSIDTLEAAENGAPTGVLRGVLGDDQYAVFKTRHPKVRNLKEMSQKVANVSGFNETGKIVAPVVRAVPTFSVLRGFLALLQLHPDLIEADLSAFHTIDYRDRWRRHPDGMRKLTLRMIYVRVRFLPAKSALSLHFSDGRSKWDLHAHLLAELVKAMAGIDYPERHAPVDESTQDDRAEKQSNREKRREAALARARAHNNAQGGDVAAQVAQARANAKAI</sequence>
<proteinExistence type="predicted"/>
<evidence type="ECO:0000313" key="2">
    <source>
        <dbReference type="EMBL" id="AXH50479.1"/>
    </source>
</evidence>
<dbReference type="Proteomes" id="UP000259467">
    <property type="component" value="Segment"/>
</dbReference>
<reference evidence="3" key="1">
    <citation type="submission" date="2018-06" db="EMBL/GenBank/DDBJ databases">
        <authorList>
            <person name="Zhirakovskaya E."/>
        </authorList>
    </citation>
    <scope>NUCLEOTIDE SEQUENCE [LARGE SCALE GENOMIC DNA]</scope>
</reference>
<organism evidence="2 3">
    <name type="scientific">Gordonia phage Ruthy</name>
    <dbReference type="NCBI Taxonomy" id="2250323"/>
    <lineage>
        <taxon>Viruses</taxon>
        <taxon>Duplodnaviria</taxon>
        <taxon>Heunggongvirae</taxon>
        <taxon>Uroviricota</taxon>
        <taxon>Caudoviricetes</taxon>
        <taxon>Ruthyvirus</taxon>
        <taxon>Ruthyvirus ruthy</taxon>
    </lineage>
</organism>
<protein>
    <submittedName>
        <fullName evidence="2">Tail assembly chaperone</fullName>
    </submittedName>
</protein>
<feature type="region of interest" description="Disordered" evidence="1">
    <location>
        <begin position="233"/>
        <end position="273"/>
    </location>
</feature>
<keyword evidence="3" id="KW-1185">Reference proteome</keyword>
<gene>
    <name evidence="2" type="primary">16</name>
    <name evidence="2" type="ORF">SEA_RUTHY_16</name>
</gene>
<dbReference type="EMBL" id="MH536826">
    <property type="protein sequence ID" value="AXH50479.1"/>
    <property type="molecule type" value="Genomic_DNA"/>
</dbReference>
<evidence type="ECO:0000256" key="1">
    <source>
        <dbReference type="SAM" id="MobiDB-lite"/>
    </source>
</evidence>